<name>A0A7N0UXR1_KALFE</name>
<dbReference type="AlphaFoldDB" id="A0A7N0UXR1"/>
<evidence type="ECO:0000313" key="2">
    <source>
        <dbReference type="Proteomes" id="UP000594263"/>
    </source>
</evidence>
<proteinExistence type="predicted"/>
<dbReference type="EnsemblPlants" id="Kaladp0092s0203.1.v1.1">
    <property type="protein sequence ID" value="Kaladp0092s0203.1.v1.1.CDS.1"/>
    <property type="gene ID" value="Kaladp0092s0203.v1.1"/>
</dbReference>
<evidence type="ECO:0000313" key="1">
    <source>
        <dbReference type="EnsemblPlants" id="Kaladp0092s0203.1.v1.1.CDS.1"/>
    </source>
</evidence>
<protein>
    <submittedName>
        <fullName evidence="1">Uncharacterized protein</fullName>
    </submittedName>
</protein>
<accession>A0A7N0UXR1</accession>
<organism evidence="1 2">
    <name type="scientific">Kalanchoe fedtschenkoi</name>
    <name type="common">Lavender scallops</name>
    <name type="synonym">South American air plant</name>
    <dbReference type="NCBI Taxonomy" id="63787"/>
    <lineage>
        <taxon>Eukaryota</taxon>
        <taxon>Viridiplantae</taxon>
        <taxon>Streptophyta</taxon>
        <taxon>Embryophyta</taxon>
        <taxon>Tracheophyta</taxon>
        <taxon>Spermatophyta</taxon>
        <taxon>Magnoliopsida</taxon>
        <taxon>eudicotyledons</taxon>
        <taxon>Gunneridae</taxon>
        <taxon>Pentapetalae</taxon>
        <taxon>Saxifragales</taxon>
        <taxon>Crassulaceae</taxon>
        <taxon>Kalanchoe</taxon>
    </lineage>
</organism>
<reference evidence="1" key="1">
    <citation type="submission" date="2021-01" db="UniProtKB">
        <authorList>
            <consortium name="EnsemblPlants"/>
        </authorList>
    </citation>
    <scope>IDENTIFICATION</scope>
</reference>
<dbReference type="Proteomes" id="UP000594263">
    <property type="component" value="Unplaced"/>
</dbReference>
<dbReference type="Gramene" id="Kaladp0092s0203.1.v1.1">
    <property type="protein sequence ID" value="Kaladp0092s0203.1.v1.1.CDS.1"/>
    <property type="gene ID" value="Kaladp0092s0203.v1.1"/>
</dbReference>
<keyword evidence="2" id="KW-1185">Reference proteome</keyword>
<sequence length="118" mass="13006">MTASNIKIKPSTTKALFNELGLKFSSLELTSNEAMKKLIKSPVAAAFSCLMTNDLKLKLGTEKDDMIQLLFDGVVLLNRNGVSGGSSVSSIISFRLQFHFNCYKPSFKLNLGVFLILR</sequence>